<dbReference type="Proteomes" id="UP000283975">
    <property type="component" value="Unassembled WGS sequence"/>
</dbReference>
<comment type="similarity">
    <text evidence="1 4">Belongs to the FGGY kinase family.</text>
</comment>
<sequence length="516" mass="57389">MKQYFMGIDIGTYESRGMLIGEDFRVTAEHTMAHGMSHPRQGWFEHDADKVWWGDFCGISRHLIEAGGIAPEQISCIGASTLGTDCLPVDEQCRPLRPAILYGIDSRADKEIQWLTRHYGRDVRRLFGHPICSGDTATKILWIKNNEPEVYRRTYKFLTGSSFITAKLTGRYVIDQFLAKGSFRPLYRADGTVNEEECGLYCRPDQIAACAYSTDVAGRVTREAAAQTGLAEGTPVICGTGDSTSEAISVGLTEPGTAFFQYGSSMFYYYCVDRMVQDYISSGGNGSVKGGKVFTIPGTFCLGDGTNAAGTLTRWVRDTFYGEELEMERKGGKNAYAVMAGEAGEIQPGSEGLMILPYIYGERSPIQDPLATGMIFGLKGSHTRKHINRAALEAVGYSTLQHLMLFREMGLPPHTLITAGGGTKNDVWMQIICDMTGMPLHIPETFQCSSYGDAMLAALGAGCLKDFHQLKEKLPEGRIIGPDRENHEFYQRNYPIYRDLYLNNRELMHRMHMDKE</sequence>
<keyword evidence="2 4" id="KW-0808">Transferase</keyword>
<gene>
    <name evidence="8" type="ORF">DW839_25870</name>
    <name evidence="7" type="ORF">DWW02_10370</name>
</gene>
<dbReference type="EMBL" id="QRZM01000003">
    <property type="protein sequence ID" value="RGV76934.1"/>
    <property type="molecule type" value="Genomic_DNA"/>
</dbReference>
<feature type="domain" description="Carbohydrate kinase FGGY C-terminal" evidence="6">
    <location>
        <begin position="296"/>
        <end position="460"/>
    </location>
</feature>
<feature type="domain" description="Carbohydrate kinase FGGY N-terminal" evidence="5">
    <location>
        <begin position="4"/>
        <end position="247"/>
    </location>
</feature>
<evidence type="ECO:0000313" key="10">
    <source>
        <dbReference type="Proteomes" id="UP000284543"/>
    </source>
</evidence>
<dbReference type="InterPro" id="IPR018484">
    <property type="entry name" value="FGGY_N"/>
</dbReference>
<dbReference type="PANTHER" id="PTHR43095">
    <property type="entry name" value="SUGAR KINASE"/>
    <property type="match status" value="1"/>
</dbReference>
<proteinExistence type="inferred from homology"/>
<evidence type="ECO:0000256" key="3">
    <source>
        <dbReference type="ARBA" id="ARBA00022777"/>
    </source>
</evidence>
<dbReference type="Pfam" id="PF02782">
    <property type="entry name" value="FGGY_C"/>
    <property type="match status" value="1"/>
</dbReference>
<dbReference type="GO" id="GO:0016773">
    <property type="term" value="F:phosphotransferase activity, alcohol group as acceptor"/>
    <property type="evidence" value="ECO:0007669"/>
    <property type="project" value="InterPro"/>
</dbReference>
<accession>A0A412ZA34</accession>
<dbReference type="Pfam" id="PF00370">
    <property type="entry name" value="FGGY_N"/>
    <property type="match status" value="1"/>
</dbReference>
<dbReference type="PANTHER" id="PTHR43095:SF5">
    <property type="entry name" value="XYLULOSE KINASE"/>
    <property type="match status" value="1"/>
</dbReference>
<evidence type="ECO:0000313" key="7">
    <source>
        <dbReference type="EMBL" id="RGV76934.1"/>
    </source>
</evidence>
<dbReference type="InterPro" id="IPR018485">
    <property type="entry name" value="FGGY_C"/>
</dbReference>
<evidence type="ECO:0000256" key="1">
    <source>
        <dbReference type="ARBA" id="ARBA00009156"/>
    </source>
</evidence>
<name>A0A412ZA34_9FIRM</name>
<keyword evidence="3 4" id="KW-0418">Kinase</keyword>
<evidence type="ECO:0000313" key="8">
    <source>
        <dbReference type="EMBL" id="RHC50379.1"/>
    </source>
</evidence>
<dbReference type="PROSITE" id="PS00445">
    <property type="entry name" value="FGGY_KINASES_2"/>
    <property type="match status" value="1"/>
</dbReference>
<comment type="caution">
    <text evidence="7">The sequence shown here is derived from an EMBL/GenBank/DDBJ whole genome shotgun (WGS) entry which is preliminary data.</text>
</comment>
<dbReference type="CDD" id="cd07804">
    <property type="entry name" value="ASKHA_NBD_FGGY_RrXK-like"/>
    <property type="match status" value="1"/>
</dbReference>
<dbReference type="InterPro" id="IPR043129">
    <property type="entry name" value="ATPase_NBD"/>
</dbReference>
<dbReference type="GO" id="GO:0016301">
    <property type="term" value="F:kinase activity"/>
    <property type="evidence" value="ECO:0007669"/>
    <property type="project" value="UniProtKB-KW"/>
</dbReference>
<dbReference type="PIRSF" id="PIRSF000538">
    <property type="entry name" value="GlpK"/>
    <property type="match status" value="1"/>
</dbReference>
<evidence type="ECO:0000313" key="9">
    <source>
        <dbReference type="Proteomes" id="UP000283975"/>
    </source>
</evidence>
<dbReference type="AlphaFoldDB" id="A0A412ZA34"/>
<dbReference type="Gene3D" id="3.30.420.40">
    <property type="match status" value="2"/>
</dbReference>
<evidence type="ECO:0000256" key="2">
    <source>
        <dbReference type="ARBA" id="ARBA00022679"/>
    </source>
</evidence>
<reference evidence="9 10" key="1">
    <citation type="submission" date="2018-08" db="EMBL/GenBank/DDBJ databases">
        <title>A genome reference for cultivated species of the human gut microbiota.</title>
        <authorList>
            <person name="Zou Y."/>
            <person name="Xue W."/>
            <person name="Luo G."/>
        </authorList>
    </citation>
    <scope>NUCLEOTIDE SEQUENCE [LARGE SCALE GENOMIC DNA]</scope>
    <source>
        <strain evidence="7 10">AF14-18</strain>
        <strain evidence="8 9">AM35-14</strain>
    </source>
</reference>
<dbReference type="Proteomes" id="UP000284543">
    <property type="component" value="Unassembled WGS sequence"/>
</dbReference>
<protein>
    <submittedName>
        <fullName evidence="7">Carbohydrate kinase</fullName>
    </submittedName>
</protein>
<dbReference type="PROSITE" id="PS00933">
    <property type="entry name" value="FGGY_KINASES_1"/>
    <property type="match status" value="1"/>
</dbReference>
<organism evidence="7 10">
    <name type="scientific">Enterocloster bolteae</name>
    <dbReference type="NCBI Taxonomy" id="208479"/>
    <lineage>
        <taxon>Bacteria</taxon>
        <taxon>Bacillati</taxon>
        <taxon>Bacillota</taxon>
        <taxon>Clostridia</taxon>
        <taxon>Lachnospirales</taxon>
        <taxon>Lachnospiraceae</taxon>
        <taxon>Enterocloster</taxon>
    </lineage>
</organism>
<dbReference type="RefSeq" id="WP_118018521.1">
    <property type="nucleotide sequence ID" value="NZ_CAUHGS010000005.1"/>
</dbReference>
<dbReference type="InterPro" id="IPR000577">
    <property type="entry name" value="Carb_kinase_FGGY"/>
</dbReference>
<dbReference type="InterPro" id="IPR018483">
    <property type="entry name" value="Carb_kinase_FGGY_CS"/>
</dbReference>
<dbReference type="EMBL" id="QSHZ01000037">
    <property type="protein sequence ID" value="RHC50379.1"/>
    <property type="molecule type" value="Genomic_DNA"/>
</dbReference>
<evidence type="ECO:0000259" key="5">
    <source>
        <dbReference type="Pfam" id="PF00370"/>
    </source>
</evidence>
<evidence type="ECO:0000259" key="6">
    <source>
        <dbReference type="Pfam" id="PF02782"/>
    </source>
</evidence>
<dbReference type="InterPro" id="IPR050406">
    <property type="entry name" value="FGGY_Carb_Kinase"/>
</dbReference>
<dbReference type="SUPFAM" id="SSF53067">
    <property type="entry name" value="Actin-like ATPase domain"/>
    <property type="match status" value="2"/>
</dbReference>
<evidence type="ECO:0000256" key="4">
    <source>
        <dbReference type="RuleBase" id="RU003733"/>
    </source>
</evidence>
<dbReference type="GO" id="GO:0005975">
    <property type="term" value="P:carbohydrate metabolic process"/>
    <property type="evidence" value="ECO:0007669"/>
    <property type="project" value="InterPro"/>
</dbReference>